<keyword evidence="2" id="KW-0614">Plasmid</keyword>
<geneLocation type="plasmid" evidence="2">
    <name>pChr15</name>
</geneLocation>
<evidence type="ECO:0000256" key="1">
    <source>
        <dbReference type="SAM" id="MobiDB-lite"/>
    </source>
</evidence>
<dbReference type="EMBL" id="EF495212">
    <property type="protein sequence ID" value="ABR67061.1"/>
    <property type="molecule type" value="Genomic_DNA"/>
</dbReference>
<protein>
    <submittedName>
        <fullName evidence="2">Uncharacterized protein</fullName>
    </submittedName>
</protein>
<feature type="compositionally biased region" description="Polar residues" evidence="1">
    <location>
        <begin position="55"/>
        <end position="71"/>
    </location>
</feature>
<organism evidence="2">
    <name type="scientific">Arthrobacter sp. Chr15</name>
    <dbReference type="NCBI Taxonomy" id="447032"/>
    <lineage>
        <taxon>Bacteria</taxon>
        <taxon>Bacillati</taxon>
        <taxon>Actinomycetota</taxon>
        <taxon>Actinomycetes</taxon>
        <taxon>Micrococcales</taxon>
        <taxon>Micrococcaceae</taxon>
        <taxon>Arthrobacter</taxon>
    </lineage>
</organism>
<name>A6YFQ0_9MICC</name>
<reference evidence="2" key="1">
    <citation type="journal article" date="2008" name="Plasmid">
        <title>Comparative analysis of eight Arthrobacter plasmids.</title>
        <authorList>
            <person name="Jerke K."/>
            <person name="Nakatsu C.H."/>
            <person name="Beasley F."/>
            <person name="Konopka A."/>
        </authorList>
    </citation>
    <scope>NUCLEOTIDE SEQUENCE</scope>
    <source>
        <strain evidence="2">Chr15</strain>
        <plasmid evidence="2">pChr15</plasmid>
    </source>
</reference>
<proteinExistence type="predicted"/>
<accession>A6YFQ0</accession>
<dbReference type="AlphaFoldDB" id="A6YFQ0"/>
<sequence length="105" mass="11323">MDAKTHCVAAGSRRSRKVRSAEFAESLTWILQNSISTMLPTPTGAVVRRSHQESRSNQCTGSSVTTQSRPSCLTARGRPVGLNRTSTRALRVVSFAVAVTVYALS</sequence>
<evidence type="ECO:0000313" key="2">
    <source>
        <dbReference type="EMBL" id="ABR67061.1"/>
    </source>
</evidence>
<feature type="region of interest" description="Disordered" evidence="1">
    <location>
        <begin position="49"/>
        <end position="79"/>
    </location>
</feature>